<evidence type="ECO:0000256" key="2">
    <source>
        <dbReference type="ARBA" id="ARBA00022679"/>
    </source>
</evidence>
<evidence type="ECO:0000313" key="3">
    <source>
        <dbReference type="EMBL" id="MBP2111658.1"/>
    </source>
</evidence>
<proteinExistence type="predicted"/>
<dbReference type="PANTHER" id="PTHR40048:SF1">
    <property type="entry name" value="RHAMNOSYL O-METHYLTRANSFERASE"/>
    <property type="match status" value="1"/>
</dbReference>
<organism evidence="3 4">
    <name type="scientific">Paenibacillus silagei</name>
    <dbReference type="NCBI Taxonomy" id="1670801"/>
    <lineage>
        <taxon>Bacteria</taxon>
        <taxon>Bacillati</taxon>
        <taxon>Bacillota</taxon>
        <taxon>Bacilli</taxon>
        <taxon>Bacillales</taxon>
        <taxon>Paenibacillaceae</taxon>
        <taxon>Paenibacillus</taxon>
    </lineage>
</organism>
<sequence>MNTWKSGKPVFETDHLGTNIYTAWMGHRRFGYDLISNMKPNRMVELGTYFGTSHFVFCQAVKDEGLTTECYAVDTWAGDNHSGSYPESFFESVLSASQTYYPGISKLMRMTFDEAVSQFPDESIDLLHIDGFHTYEAVKHDFETWLPKLAVNGIVLMHDITVVKDDFGVYRFWGELRQLYPSVQFEHGFGLGILMPKGCSPETAYMVGKWDKIKPLYT</sequence>
<dbReference type="Proteomes" id="UP000773462">
    <property type="component" value="Unassembled WGS sequence"/>
</dbReference>
<dbReference type="Pfam" id="PF13578">
    <property type="entry name" value="Methyltransf_24"/>
    <property type="match status" value="1"/>
</dbReference>
<dbReference type="SUPFAM" id="SSF53335">
    <property type="entry name" value="S-adenosyl-L-methionine-dependent methyltransferases"/>
    <property type="match status" value="1"/>
</dbReference>
<dbReference type="PANTHER" id="PTHR40048">
    <property type="entry name" value="RHAMNOSYL O-METHYLTRANSFERASE"/>
    <property type="match status" value="1"/>
</dbReference>
<dbReference type="EMBL" id="JAGGLV010000004">
    <property type="protein sequence ID" value="MBP2111658.1"/>
    <property type="molecule type" value="Genomic_DNA"/>
</dbReference>
<comment type="caution">
    <text evidence="3">The sequence shown here is derived from an EMBL/GenBank/DDBJ whole genome shotgun (WGS) entry which is preliminary data.</text>
</comment>
<keyword evidence="1" id="KW-0489">Methyltransferase</keyword>
<keyword evidence="2" id="KW-0808">Transferase</keyword>
<evidence type="ECO:0000313" key="4">
    <source>
        <dbReference type="Proteomes" id="UP000773462"/>
    </source>
</evidence>
<dbReference type="Gene3D" id="3.40.50.150">
    <property type="entry name" value="Vaccinia Virus protein VP39"/>
    <property type="match status" value="1"/>
</dbReference>
<protein>
    <submittedName>
        <fullName evidence="3">Cephalosporin hydroxylase</fullName>
    </submittedName>
</protein>
<evidence type="ECO:0000256" key="1">
    <source>
        <dbReference type="ARBA" id="ARBA00022603"/>
    </source>
</evidence>
<dbReference type="InterPro" id="IPR029063">
    <property type="entry name" value="SAM-dependent_MTases_sf"/>
</dbReference>
<gene>
    <name evidence="3" type="ORF">J2Z70_001799</name>
</gene>
<name>A0ABS4NNR4_9BACL</name>
<accession>A0ABS4NNR4</accession>
<dbReference type="RefSeq" id="WP_209871663.1">
    <property type="nucleotide sequence ID" value="NZ_JAGGLV010000004.1"/>
</dbReference>
<reference evidence="3 4" key="1">
    <citation type="submission" date="2021-03" db="EMBL/GenBank/DDBJ databases">
        <title>Genomic Encyclopedia of Type Strains, Phase IV (KMG-IV): sequencing the most valuable type-strain genomes for metagenomic binning, comparative biology and taxonomic classification.</title>
        <authorList>
            <person name="Goeker M."/>
        </authorList>
    </citation>
    <scope>NUCLEOTIDE SEQUENCE [LARGE SCALE GENOMIC DNA]</scope>
    <source>
        <strain evidence="3 4">DSM 101953</strain>
    </source>
</reference>
<keyword evidence="4" id="KW-1185">Reference proteome</keyword>